<evidence type="ECO:0000313" key="1">
    <source>
        <dbReference type="EMBL" id="PUU83304.1"/>
    </source>
</evidence>
<sequence length="556" mass="65089">MVSRADPDTWLSTAEFFRASLPADQLPHGRGGTDELARYYREAHPPDQGASLPSWLENRRLDQIRGRKKTHKTGGRDTIDMWDAEDTQPRASPQITFGRRPLPPSVDAVVVCKRRNRDIEHRAWATYAEIRGLNAVRQYYTDNPNEFRHIPVPQIYTHSFQRPEGSLVYNRLERGFIIMEHIKDNVRLLGSFREGNNGWTDRQKRRFVRKMALIRLQLLFIRNGQNGVEPPIQDRGVLASVINKKAPKGAESTTLWEARFNPPYPDNRAWVDACLSREYAFLQLVLSDDSLHHLIPDQDVPAGFDRTDFLRRFETFRASLQDPQVHTFRTEPFHVLTHGKFEARRDPILMKGKKINCIVDWEYSGYLPVSENIKDILNQYRGAGLADPDIWPEAAEPFSKCRFIGWSWEDTIEHMRVNRYQLMRTWNFEEGTKQNPADRIAFDDRFNWYGRITPNDLRYGDKYADQDIDEDNGNAEGMRYRRSVRIVNAENNVYVSNEKTAITDDYDLEWWHGPVFHLVDDYVKTYLDFSPEWSWQDPVIEDWALSEVPLDVTFHI</sequence>
<protein>
    <recommendedName>
        <fullName evidence="3">Aminoglycoside phosphotransferase domain-containing protein</fullName>
    </recommendedName>
</protein>
<dbReference type="STRING" id="42251.A0A2T7A6F2"/>
<organism evidence="1 2">
    <name type="scientific">Tuber borchii</name>
    <name type="common">White truffle</name>
    <dbReference type="NCBI Taxonomy" id="42251"/>
    <lineage>
        <taxon>Eukaryota</taxon>
        <taxon>Fungi</taxon>
        <taxon>Dikarya</taxon>
        <taxon>Ascomycota</taxon>
        <taxon>Pezizomycotina</taxon>
        <taxon>Pezizomycetes</taxon>
        <taxon>Pezizales</taxon>
        <taxon>Tuberaceae</taxon>
        <taxon>Tuber</taxon>
    </lineage>
</organism>
<evidence type="ECO:0008006" key="3">
    <source>
        <dbReference type="Google" id="ProtNLM"/>
    </source>
</evidence>
<dbReference type="AlphaFoldDB" id="A0A2T7A6F2"/>
<proteinExistence type="predicted"/>
<name>A0A2T7A6F2_TUBBO</name>
<dbReference type="Proteomes" id="UP000244722">
    <property type="component" value="Unassembled WGS sequence"/>
</dbReference>
<gene>
    <name evidence="1" type="ORF">B9Z19DRAFT_1119534</name>
</gene>
<accession>A0A2T7A6F2</accession>
<keyword evidence="2" id="KW-1185">Reference proteome</keyword>
<dbReference type="OrthoDB" id="5302004at2759"/>
<evidence type="ECO:0000313" key="2">
    <source>
        <dbReference type="Proteomes" id="UP000244722"/>
    </source>
</evidence>
<reference evidence="1 2" key="1">
    <citation type="submission" date="2017-04" db="EMBL/GenBank/DDBJ databases">
        <title>Draft genome sequence of Tuber borchii Vittad., a whitish edible truffle.</title>
        <authorList>
            <consortium name="DOE Joint Genome Institute"/>
            <person name="Murat C."/>
            <person name="Kuo A."/>
            <person name="Barry K.W."/>
            <person name="Clum A."/>
            <person name="Dockter R.B."/>
            <person name="Fauchery L."/>
            <person name="Iotti M."/>
            <person name="Kohler A."/>
            <person name="Labutti K."/>
            <person name="Lindquist E.A."/>
            <person name="Lipzen A."/>
            <person name="Ohm R.A."/>
            <person name="Wang M."/>
            <person name="Grigoriev I.V."/>
            <person name="Zambonelli A."/>
            <person name="Martin F.M."/>
        </authorList>
    </citation>
    <scope>NUCLEOTIDE SEQUENCE [LARGE SCALE GENOMIC DNA]</scope>
    <source>
        <strain evidence="1 2">Tbo3840</strain>
    </source>
</reference>
<dbReference type="EMBL" id="NESQ01000015">
    <property type="protein sequence ID" value="PUU83304.1"/>
    <property type="molecule type" value="Genomic_DNA"/>
</dbReference>
<comment type="caution">
    <text evidence="1">The sequence shown here is derived from an EMBL/GenBank/DDBJ whole genome shotgun (WGS) entry which is preliminary data.</text>
</comment>